<dbReference type="PANTHER" id="PTHR41251:SF1">
    <property type="entry name" value="NON-HOMOLOGOUS END JOINING PROTEIN KU"/>
    <property type="match status" value="1"/>
</dbReference>
<dbReference type="OrthoDB" id="9795084at2"/>
<sequence>MRSIWNGTIAFGLVNIPIKLYSAIDHSSLDLDMLDGRDHEHIKYQRINEKTRKEVPYEKIVKGYKLKDDYVILEERDFEDASPEKTKTIDIQNFVKSSEINPMLFETSYYAEAGKQGQKAYKLLLTALKKTNMAGVGQFVLRQRENLCIIHPQDDVIVISRIRFAQEIKETTEINTPDDLTVPKKELDVALALIKQYTSDFDISKYKDTYTAELLKIIKAKAKGKRPTIKKLKPNKAKSDDLYEQLMESLNKKGA</sequence>
<feature type="domain" description="Ku" evidence="3">
    <location>
        <begin position="52"/>
        <end position="179"/>
    </location>
</feature>
<dbReference type="GO" id="GO:0003690">
    <property type="term" value="F:double-stranded DNA binding"/>
    <property type="evidence" value="ECO:0007669"/>
    <property type="project" value="UniProtKB-UniRule"/>
</dbReference>
<dbReference type="NCBIfam" id="TIGR02772">
    <property type="entry name" value="Ku_bact"/>
    <property type="match status" value="1"/>
</dbReference>
<gene>
    <name evidence="2" type="primary">ku</name>
    <name evidence="4" type="ORF">A5893_14995</name>
</gene>
<dbReference type="SUPFAM" id="SSF100939">
    <property type="entry name" value="SPOC domain-like"/>
    <property type="match status" value="1"/>
</dbReference>
<dbReference type="GO" id="GO:0006303">
    <property type="term" value="P:double-strand break repair via nonhomologous end joining"/>
    <property type="evidence" value="ECO:0007669"/>
    <property type="project" value="UniProtKB-UniRule"/>
</dbReference>
<keyword evidence="1 2" id="KW-0238">DNA-binding</keyword>
<name>A0A179DC58_9SPHI</name>
<comment type="similarity">
    <text evidence="2">Belongs to the prokaryotic Ku family.</text>
</comment>
<reference evidence="4 5" key="1">
    <citation type="submission" date="2016-04" db="EMBL/GenBank/DDBJ databases">
        <authorList>
            <person name="Evans L.H."/>
            <person name="Alamgir A."/>
            <person name="Owens N."/>
            <person name="Weber N.D."/>
            <person name="Virtaneva K."/>
            <person name="Barbian K."/>
            <person name="Babar A."/>
            <person name="Rosenke K."/>
        </authorList>
    </citation>
    <scope>NUCLEOTIDE SEQUENCE [LARGE SCALE GENOMIC DNA]</scope>
    <source>
        <strain evidence="4 5">CCM 8644</strain>
    </source>
</reference>
<evidence type="ECO:0000313" key="4">
    <source>
        <dbReference type="EMBL" id="OAQ38109.1"/>
    </source>
</evidence>
<reference evidence="4 5" key="2">
    <citation type="submission" date="2016-06" db="EMBL/GenBank/DDBJ databases">
        <title>Pedobacter psychrophilus sp. nov., isolated from Antarctic fragmentary rock.</title>
        <authorList>
            <person name="Svec P."/>
        </authorList>
    </citation>
    <scope>NUCLEOTIDE SEQUENCE [LARGE SCALE GENOMIC DNA]</scope>
    <source>
        <strain evidence="4 5">CCM 8644</strain>
    </source>
</reference>
<accession>A0A179DC58</accession>
<keyword evidence="2" id="KW-0227">DNA damage</keyword>
<comment type="subunit">
    <text evidence="2">Homodimer. Interacts with LigD.</text>
</comment>
<dbReference type="Gene3D" id="2.40.290.10">
    <property type="match status" value="1"/>
</dbReference>
<keyword evidence="5" id="KW-1185">Reference proteome</keyword>
<dbReference type="InterPro" id="IPR006164">
    <property type="entry name" value="DNA_bd_Ku70/Ku80"/>
</dbReference>
<dbReference type="GO" id="GO:0006310">
    <property type="term" value="P:DNA recombination"/>
    <property type="evidence" value="ECO:0007669"/>
    <property type="project" value="UniProtKB-KW"/>
</dbReference>
<proteinExistence type="inferred from homology"/>
<dbReference type="Pfam" id="PF02735">
    <property type="entry name" value="Ku"/>
    <property type="match status" value="1"/>
</dbReference>
<comment type="function">
    <text evidence="2">With LigD forms a non-homologous end joining (NHEJ) DNA repair enzyme, which repairs dsDNA breaks with reduced fidelity. Binds linear dsDNA with 5'- and 3'- overhangs but not closed circular dsDNA nor ssDNA. Recruits and stimulates the ligase activity of LigD.</text>
</comment>
<dbReference type="Proteomes" id="UP000078459">
    <property type="component" value="Unassembled WGS sequence"/>
</dbReference>
<evidence type="ECO:0000313" key="5">
    <source>
        <dbReference type="Proteomes" id="UP000078459"/>
    </source>
</evidence>
<evidence type="ECO:0000256" key="2">
    <source>
        <dbReference type="HAMAP-Rule" id="MF_01875"/>
    </source>
</evidence>
<dbReference type="STRING" id="1826909.A5893_14995"/>
<keyword evidence="2" id="KW-0233">DNA recombination</keyword>
<dbReference type="PANTHER" id="PTHR41251">
    <property type="entry name" value="NON-HOMOLOGOUS END JOINING PROTEIN KU"/>
    <property type="match status" value="1"/>
</dbReference>
<evidence type="ECO:0000256" key="1">
    <source>
        <dbReference type="ARBA" id="ARBA00023125"/>
    </source>
</evidence>
<dbReference type="InterPro" id="IPR016194">
    <property type="entry name" value="SPOC-like_C_dom_sf"/>
</dbReference>
<protein>
    <recommendedName>
        <fullName evidence="2">Non-homologous end joining protein Ku</fullName>
    </recommendedName>
</protein>
<dbReference type="AlphaFoldDB" id="A0A179DC58"/>
<dbReference type="PIRSF" id="PIRSF006493">
    <property type="entry name" value="Prok_Ku"/>
    <property type="match status" value="1"/>
</dbReference>
<dbReference type="SMART" id="SM00559">
    <property type="entry name" value="Ku78"/>
    <property type="match status" value="1"/>
</dbReference>
<keyword evidence="2" id="KW-0234">DNA repair</keyword>
<organism evidence="4 5">
    <name type="scientific">Pedobacter psychrophilus</name>
    <dbReference type="NCBI Taxonomy" id="1826909"/>
    <lineage>
        <taxon>Bacteria</taxon>
        <taxon>Pseudomonadati</taxon>
        <taxon>Bacteroidota</taxon>
        <taxon>Sphingobacteriia</taxon>
        <taxon>Sphingobacteriales</taxon>
        <taxon>Sphingobacteriaceae</taxon>
        <taxon>Pedobacter</taxon>
    </lineage>
</organism>
<evidence type="ECO:0000259" key="3">
    <source>
        <dbReference type="SMART" id="SM00559"/>
    </source>
</evidence>
<dbReference type="RefSeq" id="WP_068823502.1">
    <property type="nucleotide sequence ID" value="NZ_LWHJ01000031.1"/>
</dbReference>
<dbReference type="HAMAP" id="MF_01875">
    <property type="entry name" value="Prokaryotic_Ku"/>
    <property type="match status" value="1"/>
</dbReference>
<dbReference type="InterPro" id="IPR009187">
    <property type="entry name" value="Prok_Ku"/>
</dbReference>
<dbReference type="EMBL" id="LWHJ01000031">
    <property type="protein sequence ID" value="OAQ38109.1"/>
    <property type="molecule type" value="Genomic_DNA"/>
</dbReference>
<comment type="caution">
    <text evidence="4">The sequence shown here is derived from an EMBL/GenBank/DDBJ whole genome shotgun (WGS) entry which is preliminary data.</text>
</comment>